<evidence type="ECO:0000313" key="3">
    <source>
        <dbReference type="EMBL" id="CCH79078.1"/>
    </source>
</evidence>
<reference evidence="3 4" key="1">
    <citation type="journal article" date="2013" name="ISME J.">
        <title>A metabolic model for members of the genus Tetrasphaera involved in enhanced biological phosphorus removal.</title>
        <authorList>
            <person name="Kristiansen R."/>
            <person name="Nguyen H.T.T."/>
            <person name="Saunders A.M."/>
            <person name="Nielsen J.L."/>
            <person name="Wimmer R."/>
            <person name="Le V.Q."/>
            <person name="McIlroy S.J."/>
            <person name="Petrovski S."/>
            <person name="Seviour R.J."/>
            <person name="Calteau A."/>
            <person name="Nielsen K.L."/>
            <person name="Nielsen P.H."/>
        </authorList>
    </citation>
    <scope>NUCLEOTIDE SEQUENCE [LARGE SCALE GENOMIC DNA]</scope>
    <source>
        <strain evidence="3 4">T1-X7</strain>
    </source>
</reference>
<evidence type="ECO:0000259" key="2">
    <source>
        <dbReference type="Pfam" id="PF13392"/>
    </source>
</evidence>
<dbReference type="GO" id="GO:0016788">
    <property type="term" value="F:hydrolase activity, acting on ester bonds"/>
    <property type="evidence" value="ECO:0007669"/>
    <property type="project" value="InterPro"/>
</dbReference>
<accession>A0A077LYU0</accession>
<dbReference type="EMBL" id="CAJB01000334">
    <property type="protein sequence ID" value="CCH79078.1"/>
    <property type="molecule type" value="Genomic_DNA"/>
</dbReference>
<dbReference type="InterPro" id="IPR044925">
    <property type="entry name" value="His-Me_finger_sf"/>
</dbReference>
<dbReference type="STRING" id="1194083.BN12_40048"/>
<sequence length="149" mass="17104">MIRPPYTSIWRPIPGTQRIYWASADGEVWSAHTRRVLRPYTNSKGYLVVGLYAEGVRTRVFVHQAVLAAFHGPCPEGLEACHADDDPLNNVVANLRWDSHDGNLDDKVARRTHCPHGHPVEPRRYCRTCRRLYMRARRARTTTTERVAS</sequence>
<keyword evidence="4" id="KW-1185">Reference proteome</keyword>
<dbReference type="InterPro" id="IPR003615">
    <property type="entry name" value="HNH_nuc"/>
</dbReference>
<dbReference type="SUPFAM" id="SSF54060">
    <property type="entry name" value="His-Me finger endonucleases"/>
    <property type="match status" value="1"/>
</dbReference>
<feature type="domain" description="NUMOD4" evidence="1">
    <location>
        <begin position="9"/>
        <end position="52"/>
    </location>
</feature>
<name>A0A077LYU0_9MICO</name>
<dbReference type="Gene3D" id="3.90.75.20">
    <property type="match status" value="1"/>
</dbReference>
<feature type="domain" description="HNH nuclease" evidence="2">
    <location>
        <begin position="61"/>
        <end position="101"/>
    </location>
</feature>
<dbReference type="Pfam" id="PF13392">
    <property type="entry name" value="HNH_3"/>
    <property type="match status" value="1"/>
</dbReference>
<dbReference type="InterPro" id="IPR010902">
    <property type="entry name" value="NUMOD4"/>
</dbReference>
<evidence type="ECO:0000313" key="4">
    <source>
        <dbReference type="Proteomes" id="UP000035721"/>
    </source>
</evidence>
<evidence type="ECO:0008006" key="5">
    <source>
        <dbReference type="Google" id="ProtNLM"/>
    </source>
</evidence>
<dbReference type="OrthoDB" id="6631788at2"/>
<dbReference type="Pfam" id="PF07463">
    <property type="entry name" value="NUMOD4"/>
    <property type="match status" value="1"/>
</dbReference>
<dbReference type="AlphaFoldDB" id="A0A077LYU0"/>
<protein>
    <recommendedName>
        <fullName evidence="5">HNH nuclease domain-containing protein</fullName>
    </recommendedName>
</protein>
<comment type="caution">
    <text evidence="3">The sequence shown here is derived from an EMBL/GenBank/DDBJ whole genome shotgun (WGS) entry which is preliminary data.</text>
</comment>
<dbReference type="Proteomes" id="UP000035721">
    <property type="component" value="Unassembled WGS sequence"/>
</dbReference>
<organism evidence="3 4">
    <name type="scientific">Nostocoides japonicum T1-X7</name>
    <dbReference type="NCBI Taxonomy" id="1194083"/>
    <lineage>
        <taxon>Bacteria</taxon>
        <taxon>Bacillati</taxon>
        <taxon>Actinomycetota</taxon>
        <taxon>Actinomycetes</taxon>
        <taxon>Micrococcales</taxon>
        <taxon>Intrasporangiaceae</taxon>
        <taxon>Nostocoides</taxon>
    </lineage>
</organism>
<proteinExistence type="predicted"/>
<dbReference type="RefSeq" id="WP_157635287.1">
    <property type="nucleotide sequence ID" value="NZ_HF570958.1"/>
</dbReference>
<gene>
    <name evidence="3" type="ORF">BN12_40048</name>
</gene>
<evidence type="ECO:0000259" key="1">
    <source>
        <dbReference type="Pfam" id="PF07463"/>
    </source>
</evidence>